<protein>
    <recommendedName>
        <fullName evidence="3">Thermopsin</fullName>
    </recommendedName>
</protein>
<reference evidence="2" key="1">
    <citation type="submission" date="2022-05" db="EMBL/GenBank/DDBJ databases">
        <title>Metagenome Sequencing of an Archaeal-Dominated Microbial Community from a Hot Spring at the Los Azufres Geothermal Field, Mexico.</title>
        <authorList>
            <person name="Marin-Paredes R."/>
            <person name="Martinez-Romero E."/>
            <person name="Servin-Garciduenas L.E."/>
        </authorList>
    </citation>
    <scope>NUCLEOTIDE SEQUENCE</scope>
    <source>
        <strain evidence="2">AZ1-454</strain>
    </source>
</reference>
<accession>A0AAE3FLX7</accession>
<dbReference type="AlphaFoldDB" id="A0AAE3FLX7"/>
<keyword evidence="1" id="KW-0472">Membrane</keyword>
<dbReference type="EMBL" id="JZWS02000007">
    <property type="protein sequence ID" value="MCL7344368.1"/>
    <property type="molecule type" value="Genomic_DNA"/>
</dbReference>
<evidence type="ECO:0008006" key="3">
    <source>
        <dbReference type="Google" id="ProtNLM"/>
    </source>
</evidence>
<proteinExistence type="predicted"/>
<gene>
    <name evidence="2" type="ORF">TQ35_007340</name>
</gene>
<keyword evidence="1" id="KW-0812">Transmembrane</keyword>
<name>A0AAE3FLX7_9CREN</name>
<keyword evidence="1" id="KW-1133">Transmembrane helix</keyword>
<comment type="caution">
    <text evidence="2">The sequence shown here is derived from an EMBL/GenBank/DDBJ whole genome shotgun (WGS) entry which is preliminary data.</text>
</comment>
<evidence type="ECO:0000256" key="1">
    <source>
        <dbReference type="SAM" id="Phobius"/>
    </source>
</evidence>
<sequence length="450" mass="49705">MSSRKVFLAFIALSLCLATLITGVQSFSIAQFPTTTTHYYSTLSFPNNLTYYIVVSNTTKVTSTTTSSSAVNTSTSNVSSLRVLNYTYVAHYKVDKYSPEGELTVNLTVENTSQVPKGFNFTLLKIGLHNVNLEEDPLNLNYPYVFPGYLFNNTYTLSTPSTSLTLVYDGVANETILGTKYVVIKYFFGDSQASGVAYITENGTVAYIDTTYNGLEVQLFLKSSQGTTTVDIPNTVTLPSYFLNRSYLYAIYEYSNYSDSLQSVGDEEIVYPFVFPNGIIGETAYQVNTVSGSPLVNFNDFTIHIGNYTSLETSFYPSLAQKIEWNSVSLAMVGKDNVTIFGVNYPNAYVYESNQSVNNSTIVREVTFNSSGVLIDQVVTVVHNGLSTPEFEAKYIGNIFYNNSETYPNFQTFSDTNLPFSVVSPSTSLAVAIIITIAIAAILVLLHRRD</sequence>
<feature type="transmembrane region" description="Helical" evidence="1">
    <location>
        <begin position="427"/>
        <end position="446"/>
    </location>
</feature>
<evidence type="ECO:0000313" key="2">
    <source>
        <dbReference type="EMBL" id="MCL7344368.1"/>
    </source>
</evidence>
<organism evidence="2">
    <name type="scientific">Candidatus Aramenus sulfurataquae</name>
    <dbReference type="NCBI Taxonomy" id="1326980"/>
    <lineage>
        <taxon>Archaea</taxon>
        <taxon>Thermoproteota</taxon>
        <taxon>Thermoprotei</taxon>
        <taxon>Sulfolobales</taxon>
        <taxon>Sulfolobaceae</taxon>
        <taxon>Candidatus Aramenus</taxon>
    </lineage>
</organism>